<feature type="transmembrane region" description="Helical" evidence="4">
    <location>
        <begin position="12"/>
        <end position="30"/>
    </location>
</feature>
<keyword evidence="4" id="KW-0472">Membrane</keyword>
<gene>
    <name evidence="7" type="ORF">DEW08_26315</name>
</gene>
<dbReference type="InterPro" id="IPR004089">
    <property type="entry name" value="MCPsignal_dom"/>
</dbReference>
<dbReference type="Gene3D" id="1.10.287.950">
    <property type="entry name" value="Methyl-accepting chemotaxis protein"/>
    <property type="match status" value="1"/>
</dbReference>
<keyword evidence="4" id="KW-0812">Transmembrane</keyword>
<dbReference type="SMART" id="SM00283">
    <property type="entry name" value="MA"/>
    <property type="match status" value="1"/>
</dbReference>
<geneLocation type="plasmid" evidence="7 8">
    <name>unnamed2</name>
</geneLocation>
<dbReference type="GO" id="GO:0016020">
    <property type="term" value="C:membrane"/>
    <property type="evidence" value="ECO:0007669"/>
    <property type="project" value="InterPro"/>
</dbReference>
<dbReference type="OrthoDB" id="7345856at2"/>
<dbReference type="SUPFAM" id="SSF58104">
    <property type="entry name" value="Methyl-accepting chemotaxis protein (MCP) signaling domain"/>
    <property type="match status" value="1"/>
</dbReference>
<dbReference type="InterPro" id="IPR003660">
    <property type="entry name" value="HAMP_dom"/>
</dbReference>
<dbReference type="PROSITE" id="PS50111">
    <property type="entry name" value="CHEMOTAXIS_TRANSDUC_2"/>
    <property type="match status" value="1"/>
</dbReference>
<organism evidence="7 8">
    <name type="scientific">Azospirillum thermophilum</name>
    <dbReference type="NCBI Taxonomy" id="2202148"/>
    <lineage>
        <taxon>Bacteria</taxon>
        <taxon>Pseudomonadati</taxon>
        <taxon>Pseudomonadota</taxon>
        <taxon>Alphaproteobacteria</taxon>
        <taxon>Rhodospirillales</taxon>
        <taxon>Azospirillaceae</taxon>
        <taxon>Azospirillum</taxon>
    </lineage>
</organism>
<dbReference type="PROSITE" id="PS50885">
    <property type="entry name" value="HAMP"/>
    <property type="match status" value="1"/>
</dbReference>
<dbReference type="KEGG" id="azz:DEW08_26315"/>
<dbReference type="GO" id="GO:0007165">
    <property type="term" value="P:signal transduction"/>
    <property type="evidence" value="ECO:0007669"/>
    <property type="project" value="UniProtKB-KW"/>
</dbReference>
<comment type="similarity">
    <text evidence="2">Belongs to the methyl-accepting chemotaxis (MCP) protein family.</text>
</comment>
<dbReference type="PANTHER" id="PTHR32089">
    <property type="entry name" value="METHYL-ACCEPTING CHEMOTAXIS PROTEIN MCPB"/>
    <property type="match status" value="1"/>
</dbReference>
<evidence type="ECO:0000259" key="5">
    <source>
        <dbReference type="PROSITE" id="PS50111"/>
    </source>
</evidence>
<dbReference type="Pfam" id="PF00672">
    <property type="entry name" value="HAMP"/>
    <property type="match status" value="1"/>
</dbReference>
<dbReference type="SUPFAM" id="SSF158472">
    <property type="entry name" value="HAMP domain-like"/>
    <property type="match status" value="1"/>
</dbReference>
<proteinExistence type="inferred from homology"/>
<protein>
    <submittedName>
        <fullName evidence="7">Methyl-accepting chemotaxis protein</fullName>
    </submittedName>
</protein>
<accession>A0A2S2CZ90</accession>
<keyword evidence="8" id="KW-1185">Reference proteome</keyword>
<evidence type="ECO:0000313" key="7">
    <source>
        <dbReference type="EMBL" id="AWK89799.1"/>
    </source>
</evidence>
<sequence>MSNWFGNLKLAYKIAIPMTMLFLAIGAILFHGEKSLTELNNATNNLGATTVKRQQLAFETWAWLNGAAVAEKNTILETDEAKRRESIEIFRSRMANAVKASQEIVHYAPNADRRKVLEELAAAVAAYEQTAGRAMALAFDGKTMEAQRLSDGEGRAVRAKASELVENVVAFNKAAVSKAIADTDLLAAEAKRSMLTVAAVGLVLSIGLMVWILSRMVLRPLSGMTAAMQTIAAGNLDLAVEGTQRRDEVGALARSLQVFKDTGLAMRRMQAEQEQEKAAAEARRKAELHELATGFERAVQGIVETVANAASEMQRAAASMSSTANQTSAQATAVAAASEQATANVQTVAAATEELAASIHEIGRQVTTSTAIAGNAVQEAHRTNGTMKELVEAAHEIGEVVALINDIASQTNLLALNATIEAARAGEAGKGFAVVASEVKALATQTARATEDIQTKVKEIQGATSGAQTAIEGIGHTIAEMNDIATAIAAAIEQQNAATREISGNVTQAAQGTEDVSTNIVGVTRAATETGSAATQVLGTSEALAREAEQLRGEVTRFIATVRAA</sequence>
<keyword evidence="4" id="KW-1133">Transmembrane helix</keyword>
<dbReference type="Pfam" id="PF12729">
    <property type="entry name" value="4HB_MCP_1"/>
    <property type="match status" value="1"/>
</dbReference>
<evidence type="ECO:0000256" key="2">
    <source>
        <dbReference type="ARBA" id="ARBA00029447"/>
    </source>
</evidence>
<feature type="transmembrane region" description="Helical" evidence="4">
    <location>
        <begin position="194"/>
        <end position="214"/>
    </location>
</feature>
<evidence type="ECO:0000256" key="1">
    <source>
        <dbReference type="ARBA" id="ARBA00023224"/>
    </source>
</evidence>
<dbReference type="SMART" id="SM00304">
    <property type="entry name" value="HAMP"/>
    <property type="match status" value="1"/>
</dbReference>
<dbReference type="CDD" id="cd06225">
    <property type="entry name" value="HAMP"/>
    <property type="match status" value="1"/>
</dbReference>
<feature type="domain" description="HAMP" evidence="6">
    <location>
        <begin position="215"/>
        <end position="268"/>
    </location>
</feature>
<evidence type="ECO:0000256" key="4">
    <source>
        <dbReference type="SAM" id="Phobius"/>
    </source>
</evidence>
<reference evidence="8" key="1">
    <citation type="submission" date="2018-05" db="EMBL/GenBank/DDBJ databases">
        <title>Azospirillum thermophila sp. nov., a novel isolated from hot spring.</title>
        <authorList>
            <person name="Zhao Z."/>
        </authorList>
    </citation>
    <scope>NUCLEOTIDE SEQUENCE [LARGE SCALE GENOMIC DNA]</scope>
    <source>
        <strain evidence="8">CFH 70021</strain>
        <plasmid evidence="8">unnamed2</plasmid>
    </source>
</reference>
<evidence type="ECO:0000256" key="3">
    <source>
        <dbReference type="PROSITE-ProRule" id="PRU00284"/>
    </source>
</evidence>
<keyword evidence="1 3" id="KW-0807">Transducer</keyword>
<dbReference type="Gene3D" id="6.10.340.10">
    <property type="match status" value="1"/>
</dbReference>
<dbReference type="Proteomes" id="UP000245629">
    <property type="component" value="Plasmid unnamed2"/>
</dbReference>
<name>A0A2S2CZ90_9PROT</name>
<dbReference type="InterPro" id="IPR024478">
    <property type="entry name" value="HlyB_4HB_MCP"/>
</dbReference>
<keyword evidence="7" id="KW-0614">Plasmid</keyword>
<feature type="domain" description="Methyl-accepting transducer" evidence="5">
    <location>
        <begin position="309"/>
        <end position="545"/>
    </location>
</feature>
<dbReference type="Pfam" id="PF00015">
    <property type="entry name" value="MCPsignal"/>
    <property type="match status" value="1"/>
</dbReference>
<evidence type="ECO:0000259" key="6">
    <source>
        <dbReference type="PROSITE" id="PS50885"/>
    </source>
</evidence>
<dbReference type="EMBL" id="CP029357">
    <property type="protein sequence ID" value="AWK89799.1"/>
    <property type="molecule type" value="Genomic_DNA"/>
</dbReference>
<dbReference type="PANTHER" id="PTHR32089:SF112">
    <property type="entry name" value="LYSOZYME-LIKE PROTEIN-RELATED"/>
    <property type="match status" value="1"/>
</dbReference>
<evidence type="ECO:0000313" key="8">
    <source>
        <dbReference type="Proteomes" id="UP000245629"/>
    </source>
</evidence>
<dbReference type="AlphaFoldDB" id="A0A2S2CZ90"/>